<keyword evidence="5 13" id="KW-0732">Signal</keyword>
<evidence type="ECO:0000256" key="7">
    <source>
        <dbReference type="ARBA" id="ARBA00022833"/>
    </source>
</evidence>
<evidence type="ECO:0000313" key="17">
    <source>
        <dbReference type="Proteomes" id="UP000288892"/>
    </source>
</evidence>
<organism evidence="14 16">
    <name type="scientific">Candidatus Electrothrix marina</name>
    <dbReference type="NCBI Taxonomy" id="1859130"/>
    <lineage>
        <taxon>Bacteria</taxon>
        <taxon>Pseudomonadati</taxon>
        <taxon>Thermodesulfobacteriota</taxon>
        <taxon>Desulfobulbia</taxon>
        <taxon>Desulfobulbales</taxon>
        <taxon>Desulfobulbaceae</taxon>
        <taxon>Candidatus Electrothrix</taxon>
    </lineage>
</organism>
<dbReference type="InterPro" id="IPR006311">
    <property type="entry name" value="TAT_signal"/>
</dbReference>
<evidence type="ECO:0000256" key="12">
    <source>
        <dbReference type="ARBA" id="ARBA00093666"/>
    </source>
</evidence>
<dbReference type="PANTHER" id="PTHR37425:SF1">
    <property type="entry name" value="OUTER MEMBRANE PROTEIN"/>
    <property type="match status" value="1"/>
</dbReference>
<evidence type="ECO:0000256" key="6">
    <source>
        <dbReference type="ARBA" id="ARBA00022801"/>
    </source>
</evidence>
<dbReference type="EMBL" id="MTKS01000324">
    <property type="protein sequence ID" value="RWX50408.1"/>
    <property type="molecule type" value="Genomic_DNA"/>
</dbReference>
<gene>
    <name evidence="14" type="ORF">VT99_13271</name>
    <name evidence="15" type="ORF">VU01_13241</name>
</gene>
<reference evidence="16 17" key="1">
    <citation type="submission" date="2017-01" db="EMBL/GenBank/DDBJ databases">
        <title>The cable genome- insights into the physiology and evolution of filamentous bacteria capable of sulfide oxidation via long distance electron transfer.</title>
        <authorList>
            <person name="Schreiber L."/>
            <person name="Bjerg J.T."/>
            <person name="Boggild A."/>
            <person name="Van De Vossenberg J."/>
            <person name="Meysman F."/>
            <person name="Nielsen L.P."/>
            <person name="Schramm A."/>
            <person name="Kjeldsen K.U."/>
        </authorList>
    </citation>
    <scope>NUCLEOTIDE SEQUENCE [LARGE SCALE GENOMIC DNA]</scope>
    <source>
        <strain evidence="14">A2</strain>
        <strain evidence="15">A5</strain>
    </source>
</reference>
<evidence type="ECO:0000256" key="8">
    <source>
        <dbReference type="ARBA" id="ARBA00023014"/>
    </source>
</evidence>
<keyword evidence="9" id="KW-0482">Metalloprotease</keyword>
<comment type="similarity">
    <text evidence="11">Belongs to the peptidase M15 family.</text>
</comment>
<keyword evidence="6" id="KW-0378">Hydrolase</keyword>
<protein>
    <recommendedName>
        <fullName evidence="12">Murein endopeptidase K</fullName>
    </recommendedName>
</protein>
<evidence type="ECO:0000256" key="9">
    <source>
        <dbReference type="ARBA" id="ARBA00023049"/>
    </source>
</evidence>
<evidence type="ECO:0000256" key="11">
    <source>
        <dbReference type="ARBA" id="ARBA00093448"/>
    </source>
</evidence>
<dbReference type="Gene3D" id="3.30.1380.10">
    <property type="match status" value="1"/>
</dbReference>
<dbReference type="InterPro" id="IPR009045">
    <property type="entry name" value="Zn_M74/Hedgehog-like"/>
</dbReference>
<feature type="signal peptide" evidence="13">
    <location>
        <begin position="1"/>
        <end position="27"/>
    </location>
</feature>
<dbReference type="GO" id="GO:0071555">
    <property type="term" value="P:cell wall organization"/>
    <property type="evidence" value="ECO:0007669"/>
    <property type="project" value="UniProtKB-KW"/>
</dbReference>
<keyword evidence="8" id="KW-0408">Iron</keyword>
<dbReference type="GO" id="GO:0008237">
    <property type="term" value="F:metallopeptidase activity"/>
    <property type="evidence" value="ECO:0007669"/>
    <property type="project" value="UniProtKB-KW"/>
</dbReference>
<accession>A0A444ITY6</accession>
<keyword evidence="8" id="KW-0411">Iron-sulfur</keyword>
<comment type="cofactor">
    <cofactor evidence="1">
        <name>Zn(2+)</name>
        <dbReference type="ChEBI" id="CHEBI:29105"/>
    </cofactor>
</comment>
<keyword evidence="7" id="KW-0862">Zinc</keyword>
<dbReference type="PANTHER" id="PTHR37425">
    <property type="match status" value="1"/>
</dbReference>
<keyword evidence="10" id="KW-0961">Cell wall biogenesis/degradation</keyword>
<dbReference type="AlphaFoldDB" id="A0A444ITY6"/>
<name>A0A444ITY6_9BACT</name>
<evidence type="ECO:0000256" key="4">
    <source>
        <dbReference type="ARBA" id="ARBA00022723"/>
    </source>
</evidence>
<keyword evidence="4" id="KW-0479">Metal-binding</keyword>
<dbReference type="GO" id="GO:0006508">
    <property type="term" value="P:proteolysis"/>
    <property type="evidence" value="ECO:0007669"/>
    <property type="project" value="UniProtKB-KW"/>
</dbReference>
<sequence length="182" mass="20376">MNRRSFLALGAKAAVGLCLAQAAPAWAKIPSSLSAKPRTLSFYHTHTHERLDIKYATSEDYDIEALAEINTYLRDFRTSEVHPIDPAVLDILWTIQQKMCCNSTYEIISGYRSPKTNLQLRKKSNGVAKRSLHMKGQAIDVRISGEKTKTVRDCAISLKSGGVGYYAKSNFVHIDTGRVRSW</sequence>
<evidence type="ECO:0000256" key="3">
    <source>
        <dbReference type="ARBA" id="ARBA00022670"/>
    </source>
</evidence>
<dbReference type="InterPro" id="IPR010275">
    <property type="entry name" value="MepK"/>
</dbReference>
<dbReference type="GO" id="GO:0046872">
    <property type="term" value="F:metal ion binding"/>
    <property type="evidence" value="ECO:0007669"/>
    <property type="project" value="UniProtKB-KW"/>
</dbReference>
<evidence type="ECO:0000256" key="1">
    <source>
        <dbReference type="ARBA" id="ARBA00001947"/>
    </source>
</evidence>
<keyword evidence="17" id="KW-1185">Reference proteome</keyword>
<dbReference type="Proteomes" id="UP000286862">
    <property type="component" value="Unassembled WGS sequence"/>
</dbReference>
<evidence type="ECO:0000256" key="5">
    <source>
        <dbReference type="ARBA" id="ARBA00022729"/>
    </source>
</evidence>
<evidence type="ECO:0000313" key="15">
    <source>
        <dbReference type="EMBL" id="RWX50408.1"/>
    </source>
</evidence>
<comment type="pathway">
    <text evidence="2">Cell wall biogenesis; cell wall polysaccharide biosynthesis.</text>
</comment>
<evidence type="ECO:0000256" key="2">
    <source>
        <dbReference type="ARBA" id="ARBA00004776"/>
    </source>
</evidence>
<dbReference type="EMBL" id="MTKQ01000327">
    <property type="protein sequence ID" value="RWX44354.1"/>
    <property type="molecule type" value="Genomic_DNA"/>
</dbReference>
<comment type="caution">
    <text evidence="14">The sequence shown here is derived from an EMBL/GenBank/DDBJ whole genome shotgun (WGS) entry which is preliminary data.</text>
</comment>
<dbReference type="CDD" id="cd14844">
    <property type="entry name" value="Zn-DD-carboxypeptidase_like"/>
    <property type="match status" value="1"/>
</dbReference>
<dbReference type="Proteomes" id="UP000288892">
    <property type="component" value="Unassembled WGS sequence"/>
</dbReference>
<dbReference type="GO" id="GO:0051536">
    <property type="term" value="F:iron-sulfur cluster binding"/>
    <property type="evidence" value="ECO:0007669"/>
    <property type="project" value="UniProtKB-KW"/>
</dbReference>
<feature type="chain" id="PRO_5038237815" description="Murein endopeptidase K" evidence="13">
    <location>
        <begin position="28"/>
        <end position="182"/>
    </location>
</feature>
<evidence type="ECO:0000313" key="14">
    <source>
        <dbReference type="EMBL" id="RWX44354.1"/>
    </source>
</evidence>
<evidence type="ECO:0000256" key="10">
    <source>
        <dbReference type="ARBA" id="ARBA00023316"/>
    </source>
</evidence>
<keyword evidence="3" id="KW-0645">Protease</keyword>
<evidence type="ECO:0000256" key="13">
    <source>
        <dbReference type="SAM" id="SignalP"/>
    </source>
</evidence>
<dbReference type="SUPFAM" id="SSF55166">
    <property type="entry name" value="Hedgehog/DD-peptidase"/>
    <property type="match status" value="1"/>
</dbReference>
<dbReference type="PROSITE" id="PS51318">
    <property type="entry name" value="TAT"/>
    <property type="match status" value="1"/>
</dbReference>
<proteinExistence type="inferred from homology"/>
<dbReference type="Pfam" id="PF05951">
    <property type="entry name" value="Peptidase_M15_2"/>
    <property type="match status" value="1"/>
</dbReference>
<evidence type="ECO:0000313" key="16">
    <source>
        <dbReference type="Proteomes" id="UP000286862"/>
    </source>
</evidence>